<evidence type="ECO:0000313" key="7">
    <source>
        <dbReference type="EMBL" id="KAL1588810.1"/>
    </source>
</evidence>
<comment type="caution">
    <text evidence="7">The sequence shown here is derived from an EMBL/GenBank/DDBJ whole genome shotgun (WGS) entry which is preliminary data.</text>
</comment>
<evidence type="ECO:0000256" key="5">
    <source>
        <dbReference type="SAM" id="MobiDB-lite"/>
    </source>
</evidence>
<protein>
    <submittedName>
        <fullName evidence="7">Uncharacterized protein</fullName>
    </submittedName>
</protein>
<feature type="transmembrane region" description="Helical" evidence="6">
    <location>
        <begin position="424"/>
        <end position="442"/>
    </location>
</feature>
<feature type="transmembrane region" description="Helical" evidence="6">
    <location>
        <begin position="194"/>
        <end position="214"/>
    </location>
</feature>
<feature type="region of interest" description="Disordered" evidence="5">
    <location>
        <begin position="1"/>
        <end position="21"/>
    </location>
</feature>
<evidence type="ECO:0000256" key="6">
    <source>
        <dbReference type="SAM" id="Phobius"/>
    </source>
</evidence>
<feature type="transmembrane region" description="Helical" evidence="6">
    <location>
        <begin position="318"/>
        <end position="339"/>
    </location>
</feature>
<dbReference type="SUPFAM" id="SSF103473">
    <property type="entry name" value="MFS general substrate transporter"/>
    <property type="match status" value="1"/>
</dbReference>
<evidence type="ECO:0000256" key="4">
    <source>
        <dbReference type="ARBA" id="ARBA00023136"/>
    </source>
</evidence>
<evidence type="ECO:0000256" key="1">
    <source>
        <dbReference type="ARBA" id="ARBA00004141"/>
    </source>
</evidence>
<dbReference type="Pfam" id="PF05978">
    <property type="entry name" value="UNC-93"/>
    <property type="match status" value="1"/>
</dbReference>
<dbReference type="GO" id="GO:0016020">
    <property type="term" value="C:membrane"/>
    <property type="evidence" value="ECO:0007669"/>
    <property type="project" value="UniProtKB-SubCell"/>
</dbReference>
<dbReference type="EMBL" id="JAAQHG020000006">
    <property type="protein sequence ID" value="KAL1588810.1"/>
    <property type="molecule type" value="Genomic_DNA"/>
</dbReference>
<evidence type="ECO:0000256" key="3">
    <source>
        <dbReference type="ARBA" id="ARBA00022989"/>
    </source>
</evidence>
<dbReference type="Gene3D" id="1.20.1250.20">
    <property type="entry name" value="MFS general substrate transporter like domains"/>
    <property type="match status" value="1"/>
</dbReference>
<sequence length="478" mass="51994">MTDFGKGTASPVTSEHDYSEPPQKRKSVKWYRSTWFNALILGICNFLAPGIWGAMNSLGGGGQQSPWLVNTANALTFCLMVLTCMLSGVFVKYLGIKWTLILGAAGYCPYAAGLYCNNRFGTGWFVLLGAALCGLGAGIFWMAEAAIALAYPEPENQGRFLGFWLSFRVLGQILGGAINLGLNSTRNTAGSVSYTVFQIFIALQAAGPFAGLLLSHPSQVQRTDGVPVSCSIPKSQRILRELASTGKIFISKPFLMIIPLIAQGVFAEAAFFTYAGLWFSVRARALGSFLAGVVALASGNVLGAFLDNKKLNLNTRSRWAFGVIMASQGAWWIWGAVNVTEFRRSQPVFDWADDGFGKAFAWFIFMVIGFQLNYMFAYFVVGNLAETDEEVIRYAGLLRGTESAVQAVSYGLSSIQVMGQVGCIYINFGLWALAIVPGWLVVRKFGLDSEDKKLDREKRRVVGGEGLSDIEASEPDIV</sequence>
<accession>A0AB34KVF5</accession>
<feature type="transmembrane region" description="Helical" evidence="6">
    <location>
        <begin position="67"/>
        <end position="91"/>
    </location>
</feature>
<feature type="transmembrane region" description="Helical" evidence="6">
    <location>
        <begin position="254"/>
        <end position="279"/>
    </location>
</feature>
<dbReference type="PANTHER" id="PTHR23294">
    <property type="entry name" value="ET TRANSLATION PRODUCT-RELATED"/>
    <property type="match status" value="1"/>
</dbReference>
<feature type="transmembrane region" description="Helical" evidence="6">
    <location>
        <begin position="359"/>
        <end position="379"/>
    </location>
</feature>
<keyword evidence="4 6" id="KW-0472">Membrane</keyword>
<evidence type="ECO:0000256" key="2">
    <source>
        <dbReference type="ARBA" id="ARBA00022692"/>
    </source>
</evidence>
<dbReference type="PANTHER" id="PTHR23294:SF19">
    <property type="entry name" value="DUF895 DOMAIN MEMBRANE PROTEIN-RELATED"/>
    <property type="match status" value="1"/>
</dbReference>
<reference evidence="7 8" key="1">
    <citation type="journal article" date="2020" name="Microbiol. Resour. Announc.">
        <title>Draft Genome Sequence of a Cladosporium Species Isolated from the Mesophotic Ascidian Didemnum maculosum.</title>
        <authorList>
            <person name="Gioti A."/>
            <person name="Siaperas R."/>
            <person name="Nikolaivits E."/>
            <person name="Le Goff G."/>
            <person name="Ouazzani J."/>
            <person name="Kotoulas G."/>
            <person name="Topakas E."/>
        </authorList>
    </citation>
    <scope>NUCLEOTIDE SEQUENCE [LARGE SCALE GENOMIC DNA]</scope>
    <source>
        <strain evidence="7 8">TM138-S3</strain>
    </source>
</reference>
<dbReference type="InterPro" id="IPR036259">
    <property type="entry name" value="MFS_trans_sf"/>
</dbReference>
<evidence type="ECO:0000313" key="8">
    <source>
        <dbReference type="Proteomes" id="UP000803884"/>
    </source>
</evidence>
<feature type="transmembrane region" description="Helical" evidence="6">
    <location>
        <begin position="285"/>
        <end position="306"/>
    </location>
</feature>
<dbReference type="InterPro" id="IPR051617">
    <property type="entry name" value="UNC-93-like_regulator"/>
</dbReference>
<keyword evidence="3 6" id="KW-1133">Transmembrane helix</keyword>
<feature type="transmembrane region" description="Helical" evidence="6">
    <location>
        <begin position="161"/>
        <end position="182"/>
    </location>
</feature>
<keyword evidence="2 6" id="KW-0812">Transmembrane</keyword>
<dbReference type="RefSeq" id="XP_069231915.1">
    <property type="nucleotide sequence ID" value="XM_069370998.1"/>
</dbReference>
<keyword evidence="8" id="KW-1185">Reference proteome</keyword>
<dbReference type="Proteomes" id="UP000803884">
    <property type="component" value="Unassembled WGS sequence"/>
</dbReference>
<dbReference type="InterPro" id="IPR010291">
    <property type="entry name" value="Ion_channel_UNC-93"/>
</dbReference>
<gene>
    <name evidence="7" type="ORF">WHR41_02392</name>
</gene>
<dbReference type="AlphaFoldDB" id="A0AB34KVF5"/>
<comment type="subcellular location">
    <subcellularLocation>
        <location evidence="1">Membrane</location>
        <topology evidence="1">Multi-pass membrane protein</topology>
    </subcellularLocation>
</comment>
<proteinExistence type="predicted"/>
<feature type="transmembrane region" description="Helical" evidence="6">
    <location>
        <begin position="34"/>
        <end position="55"/>
    </location>
</feature>
<dbReference type="GeneID" id="96003836"/>
<feature type="transmembrane region" description="Helical" evidence="6">
    <location>
        <begin position="121"/>
        <end position="149"/>
    </location>
</feature>
<name>A0AB34KVF5_9PEZI</name>
<organism evidence="7 8">
    <name type="scientific">Cladosporium halotolerans</name>
    <dbReference type="NCBI Taxonomy" id="1052096"/>
    <lineage>
        <taxon>Eukaryota</taxon>
        <taxon>Fungi</taxon>
        <taxon>Dikarya</taxon>
        <taxon>Ascomycota</taxon>
        <taxon>Pezizomycotina</taxon>
        <taxon>Dothideomycetes</taxon>
        <taxon>Dothideomycetidae</taxon>
        <taxon>Cladosporiales</taxon>
        <taxon>Cladosporiaceae</taxon>
        <taxon>Cladosporium</taxon>
    </lineage>
</organism>